<accession>A0A2N5CZ86</accession>
<dbReference type="SUPFAM" id="SSF54373">
    <property type="entry name" value="FAD-linked reductases, C-terminal domain"/>
    <property type="match status" value="1"/>
</dbReference>
<reference evidence="2 3" key="1">
    <citation type="submission" date="2017-12" db="EMBL/GenBank/DDBJ databases">
        <title>The genome sequence of Caulobacter flavus CGMCC1 15093.</title>
        <authorList>
            <person name="Gao J."/>
            <person name="Mao X."/>
            <person name="Sun J."/>
        </authorList>
    </citation>
    <scope>NUCLEOTIDE SEQUENCE [LARGE SCALE GENOMIC DNA]</scope>
    <source>
        <strain evidence="2 3">CGMCC1 15093</strain>
    </source>
</reference>
<name>A0A2N5CZ86_9CAUL</name>
<evidence type="ECO:0000313" key="2">
    <source>
        <dbReference type="EMBL" id="PLR19127.1"/>
    </source>
</evidence>
<sequence length="584" mass="63773">MGTTYTIFGAGPAGLYTAWRLVTGGKAAAGDVIQLYEWGDYAFDGPGSGTRLPAGRIVTHFCNDDPRQSYIEAGGMRFIQWDAAKSEGHQLVTLTIEALGLAGKIIDFNTTDNPLLFLREEHIYQDQLATHPAPYNTPGNNEQPAATLFSNISALITGKAPVSTRSQQCAFYGSGRLPATFNSFVYPPGSIAGNIGYWNIFYDQAGNEGYEYAADAGGYTSNVINWNAANAAVYNGEFAPGGAFKTLSGGYSQVFVELYQQTRAAAAKAGVTFELTQRTRLHSIWLEGETVNYRLASAETPFKGGAVQTTPNAFLAMPPASLDLVAEATQYADMPAGTLDILNAEGVQLYIDGVIRQPSMRVMLFFDRPWWNDPSVPYPPSLTGKPNTFGPTITDLPLRQVYYFGNNSDGAENPAYGVLASYDDMQYVQFWQELEVDVTERRKVPIDQDHQVLFGPRKATDTMIRMVLLELAKVHWGDPNAAHQIPWPVEAIFNDFSLNPFGAGYHAWAAHYDICDVMQKIRQPTGLVPGAASANLFIIGEAYSNDQAWVEGAFCTAESVLVDYYGMTTIADTTNYPLICACGD</sequence>
<evidence type="ECO:0000313" key="4">
    <source>
        <dbReference type="Proteomes" id="UP000281192"/>
    </source>
</evidence>
<reference evidence="1 4" key="2">
    <citation type="submission" date="2018-01" db="EMBL/GenBank/DDBJ databases">
        <title>Complete genome sequence of Caulobacter flavus RHGG3.</title>
        <authorList>
            <person name="Yang E."/>
        </authorList>
    </citation>
    <scope>NUCLEOTIDE SEQUENCE [LARGE SCALE GENOMIC DNA]</scope>
    <source>
        <strain evidence="1 4">RHGG3</strain>
    </source>
</reference>
<evidence type="ECO:0000313" key="1">
    <source>
        <dbReference type="EMBL" id="AYV45193.1"/>
    </source>
</evidence>
<dbReference type="KEGG" id="cfh:C1707_02455"/>
<evidence type="ECO:0000313" key="3">
    <source>
        <dbReference type="Proteomes" id="UP000234483"/>
    </source>
</evidence>
<keyword evidence="4" id="KW-1185">Reference proteome</keyword>
<dbReference type="AlphaFoldDB" id="A0A2N5CZ86"/>
<organism evidence="2 3">
    <name type="scientific">Caulobacter flavus</name>
    <dbReference type="NCBI Taxonomy" id="1679497"/>
    <lineage>
        <taxon>Bacteria</taxon>
        <taxon>Pseudomonadati</taxon>
        <taxon>Pseudomonadota</taxon>
        <taxon>Alphaproteobacteria</taxon>
        <taxon>Caulobacterales</taxon>
        <taxon>Caulobacteraceae</taxon>
        <taxon>Caulobacter</taxon>
    </lineage>
</organism>
<dbReference type="Gene3D" id="3.90.660.10">
    <property type="match status" value="1"/>
</dbReference>
<evidence type="ECO:0008006" key="5">
    <source>
        <dbReference type="Google" id="ProtNLM"/>
    </source>
</evidence>
<dbReference type="RefSeq" id="WP_101711685.1">
    <property type="nucleotide sequence ID" value="NZ_CP026100.1"/>
</dbReference>
<proteinExistence type="predicted"/>
<dbReference type="Proteomes" id="UP000234483">
    <property type="component" value="Unassembled WGS sequence"/>
</dbReference>
<dbReference type="EMBL" id="PJRQ01000008">
    <property type="protein sequence ID" value="PLR19127.1"/>
    <property type="molecule type" value="Genomic_DNA"/>
</dbReference>
<protein>
    <recommendedName>
        <fullName evidence="5">Amine oxidase domain-containing protein</fullName>
    </recommendedName>
</protein>
<dbReference type="SUPFAM" id="SSF51905">
    <property type="entry name" value="FAD/NAD(P)-binding domain"/>
    <property type="match status" value="1"/>
</dbReference>
<gene>
    <name evidence="1" type="ORF">C1707_02455</name>
    <name evidence="2" type="ORF">CFHF_03715</name>
</gene>
<dbReference type="Proteomes" id="UP000281192">
    <property type="component" value="Chromosome"/>
</dbReference>
<dbReference type="InterPro" id="IPR036188">
    <property type="entry name" value="FAD/NAD-bd_sf"/>
</dbReference>
<dbReference type="EMBL" id="CP026100">
    <property type="protein sequence ID" value="AYV45193.1"/>
    <property type="molecule type" value="Genomic_DNA"/>
</dbReference>
<dbReference type="OrthoDB" id="3972913at2"/>